<proteinExistence type="predicted"/>
<evidence type="ECO:0000256" key="1">
    <source>
        <dbReference type="ARBA" id="ARBA00004123"/>
    </source>
</evidence>
<dbReference type="PANTHER" id="PTHR15459:SF3">
    <property type="entry name" value="POLYAMINE-MODULATED FACTOR 1"/>
    <property type="match status" value="1"/>
</dbReference>
<comment type="subcellular location">
    <subcellularLocation>
        <location evidence="2">Chromosome</location>
        <location evidence="2">Centromere</location>
        <location evidence="2">Kinetochore</location>
    </subcellularLocation>
    <subcellularLocation>
        <location evidence="1">Nucleus</location>
    </subcellularLocation>
</comment>
<reference evidence="10 11" key="1">
    <citation type="submission" date="2009-12" db="EMBL/GenBank/DDBJ databases">
        <title>The draft genome of Batrachochytrium dendrobatidis.</title>
        <authorList>
            <consortium name="US DOE Joint Genome Institute (JGI-PGF)"/>
            <person name="Kuo A."/>
            <person name="Salamov A."/>
            <person name="Schmutz J."/>
            <person name="Lucas S."/>
            <person name="Pitluck S."/>
            <person name="Rosenblum E."/>
            <person name="Stajich J."/>
            <person name="Eisen M."/>
            <person name="Grigoriev I.V."/>
        </authorList>
    </citation>
    <scope>NUCLEOTIDE SEQUENCE [LARGE SCALE GENOMIC DNA]</scope>
    <source>
        <strain evidence="11">JAM81 / FGSC 10211</strain>
    </source>
</reference>
<dbReference type="RefSeq" id="XP_006679747.1">
    <property type="nucleotide sequence ID" value="XM_006679684.1"/>
</dbReference>
<dbReference type="EMBL" id="GL882885">
    <property type="protein sequence ID" value="EGF79993.1"/>
    <property type="molecule type" value="Genomic_DNA"/>
</dbReference>
<evidence type="ECO:0000256" key="6">
    <source>
        <dbReference type="ARBA" id="ARBA00022838"/>
    </source>
</evidence>
<keyword evidence="5" id="KW-0498">Mitosis</keyword>
<evidence type="ECO:0000256" key="2">
    <source>
        <dbReference type="ARBA" id="ARBA00004629"/>
    </source>
</evidence>
<protein>
    <submittedName>
        <fullName evidence="10">Uncharacterized protein</fullName>
    </submittedName>
</protein>
<gene>
    <name evidence="10" type="ORF">BATDEDRAFT_89196</name>
</gene>
<dbReference type="HOGENOM" id="CLU_1396056_0_0_1"/>
<dbReference type="Proteomes" id="UP000007241">
    <property type="component" value="Unassembled WGS sequence"/>
</dbReference>
<evidence type="ECO:0000313" key="11">
    <source>
        <dbReference type="Proteomes" id="UP000007241"/>
    </source>
</evidence>
<dbReference type="InterPro" id="IPR007128">
    <property type="entry name" value="PMF1/Nnf1"/>
</dbReference>
<evidence type="ECO:0000313" key="10">
    <source>
        <dbReference type="EMBL" id="EGF79993.1"/>
    </source>
</evidence>
<evidence type="ECO:0000256" key="3">
    <source>
        <dbReference type="ARBA" id="ARBA00022454"/>
    </source>
</evidence>
<dbReference type="GO" id="GO:0051301">
    <property type="term" value="P:cell division"/>
    <property type="evidence" value="ECO:0007669"/>
    <property type="project" value="UniProtKB-KW"/>
</dbReference>
<dbReference type="PANTHER" id="PTHR15459">
    <property type="entry name" value="POLYAMINE-MODULATED FACTOR 1"/>
    <property type="match status" value="1"/>
</dbReference>
<dbReference type="Pfam" id="PF03980">
    <property type="entry name" value="Nnf1"/>
    <property type="match status" value="1"/>
</dbReference>
<name>F4P541_BATDJ</name>
<dbReference type="GO" id="GO:0007059">
    <property type="term" value="P:chromosome segregation"/>
    <property type="evidence" value="ECO:0000318"/>
    <property type="project" value="GO_Central"/>
</dbReference>
<keyword evidence="3" id="KW-0158">Chromosome</keyword>
<keyword evidence="4" id="KW-0132">Cell division</keyword>
<evidence type="ECO:0000256" key="5">
    <source>
        <dbReference type="ARBA" id="ARBA00022776"/>
    </source>
</evidence>
<accession>F4P541</accession>
<dbReference type="STRING" id="684364.F4P541"/>
<keyword evidence="7" id="KW-0539">Nucleus</keyword>
<dbReference type="FunCoup" id="F4P541">
    <property type="interactions" value="37"/>
</dbReference>
<dbReference type="GO" id="GO:0005634">
    <property type="term" value="C:nucleus"/>
    <property type="evidence" value="ECO:0007669"/>
    <property type="project" value="UniProtKB-SubCell"/>
</dbReference>
<keyword evidence="11" id="KW-1185">Reference proteome</keyword>
<organism evidence="10 11">
    <name type="scientific">Batrachochytrium dendrobatidis (strain JAM81 / FGSC 10211)</name>
    <name type="common">Frog chytrid fungus</name>
    <dbReference type="NCBI Taxonomy" id="684364"/>
    <lineage>
        <taxon>Eukaryota</taxon>
        <taxon>Fungi</taxon>
        <taxon>Fungi incertae sedis</taxon>
        <taxon>Chytridiomycota</taxon>
        <taxon>Chytridiomycota incertae sedis</taxon>
        <taxon>Chytridiomycetes</taxon>
        <taxon>Rhizophydiales</taxon>
        <taxon>Rhizophydiales incertae sedis</taxon>
        <taxon>Batrachochytrium</taxon>
    </lineage>
</organism>
<keyword evidence="9" id="KW-0137">Centromere</keyword>
<dbReference type="OMA" id="CSKEYAK"/>
<dbReference type="GO" id="GO:0000444">
    <property type="term" value="C:MIS12/MIND type complex"/>
    <property type="evidence" value="ECO:0000318"/>
    <property type="project" value="GO_Central"/>
</dbReference>
<sequence length="195" mass="22159">MTEQLRHQEGSNLVHGPRMQRLTKAMELAIHGVRKDCNLERFANSFPQLARDNSKALSDAHQLTMQFFESSTMESFKELAQQRDIVSKLNALDALLEKLQTSTHSQQSAPVSKKRPCPDQVAASYRYNIKKLERDRLMVKLSEAKTCTESQLDQIEAKQKRVRILMHELGEKKNLAVPIPTAQFDSQGNIDVNAV</sequence>
<dbReference type="AlphaFoldDB" id="F4P541"/>
<evidence type="ECO:0000256" key="9">
    <source>
        <dbReference type="ARBA" id="ARBA00023328"/>
    </source>
</evidence>
<evidence type="ECO:0000256" key="8">
    <source>
        <dbReference type="ARBA" id="ARBA00023306"/>
    </source>
</evidence>
<dbReference type="GeneID" id="18243404"/>
<evidence type="ECO:0000256" key="7">
    <source>
        <dbReference type="ARBA" id="ARBA00023242"/>
    </source>
</evidence>
<keyword evidence="8" id="KW-0131">Cell cycle</keyword>
<evidence type="ECO:0000256" key="4">
    <source>
        <dbReference type="ARBA" id="ARBA00022618"/>
    </source>
</evidence>
<dbReference type="InParanoid" id="F4P541"/>
<keyword evidence="6" id="KW-0995">Kinetochore</keyword>
<dbReference type="OrthoDB" id="18453at2759"/>